<dbReference type="Pfam" id="PF02515">
    <property type="entry name" value="CoA_transf_3"/>
    <property type="match status" value="1"/>
</dbReference>
<proteinExistence type="predicted"/>
<dbReference type="Gene3D" id="3.40.50.10540">
    <property type="entry name" value="Crotonobetainyl-coa:carnitine coa-transferase, domain 1"/>
    <property type="match status" value="1"/>
</dbReference>
<dbReference type="PANTHER" id="PTHR48207:SF3">
    <property type="entry name" value="SUCCINATE--HYDROXYMETHYLGLUTARATE COA-TRANSFERASE"/>
    <property type="match status" value="1"/>
</dbReference>
<dbReference type="InterPro" id="IPR003673">
    <property type="entry name" value="CoA-Trfase_fam_III"/>
</dbReference>
<evidence type="ECO:0000313" key="2">
    <source>
        <dbReference type="EMBL" id="GES09375.1"/>
    </source>
</evidence>
<dbReference type="AlphaFoldDB" id="A0A5M3WJI9"/>
<dbReference type="InterPro" id="IPR050483">
    <property type="entry name" value="CoA-transferase_III_domain"/>
</dbReference>
<dbReference type="SUPFAM" id="SSF89796">
    <property type="entry name" value="CoA-transferase family III (CaiB/BaiF)"/>
    <property type="match status" value="1"/>
</dbReference>
<dbReference type="RefSeq" id="WP_155354918.1">
    <property type="nucleotide sequence ID" value="NZ_BAAAHL010000069.1"/>
</dbReference>
<reference evidence="2 3" key="1">
    <citation type="submission" date="2019-10" db="EMBL/GenBank/DDBJ databases">
        <title>Whole genome shotgun sequence of Acrocarpospora macrocephala NBRC 16266.</title>
        <authorList>
            <person name="Ichikawa N."/>
            <person name="Kimura A."/>
            <person name="Kitahashi Y."/>
            <person name="Komaki H."/>
            <person name="Oguchi A."/>
        </authorList>
    </citation>
    <scope>NUCLEOTIDE SEQUENCE [LARGE SCALE GENOMIC DNA]</scope>
    <source>
        <strain evidence="2 3">NBRC 16266</strain>
    </source>
</reference>
<dbReference type="EMBL" id="BLAE01000015">
    <property type="protein sequence ID" value="GES09375.1"/>
    <property type="molecule type" value="Genomic_DNA"/>
</dbReference>
<evidence type="ECO:0000313" key="3">
    <source>
        <dbReference type="Proteomes" id="UP000331127"/>
    </source>
</evidence>
<gene>
    <name evidence="2" type="ORF">Amac_029710</name>
</gene>
<dbReference type="OrthoDB" id="3561197at2"/>
<comment type="caution">
    <text evidence="2">The sequence shown here is derived from an EMBL/GenBank/DDBJ whole genome shotgun (WGS) entry which is preliminary data.</text>
</comment>
<evidence type="ECO:0000256" key="1">
    <source>
        <dbReference type="ARBA" id="ARBA00022679"/>
    </source>
</evidence>
<keyword evidence="3" id="KW-1185">Reference proteome</keyword>
<name>A0A5M3WJI9_9ACTN</name>
<organism evidence="2 3">
    <name type="scientific">Acrocarpospora macrocephala</name>
    <dbReference type="NCBI Taxonomy" id="150177"/>
    <lineage>
        <taxon>Bacteria</taxon>
        <taxon>Bacillati</taxon>
        <taxon>Actinomycetota</taxon>
        <taxon>Actinomycetes</taxon>
        <taxon>Streptosporangiales</taxon>
        <taxon>Streptosporangiaceae</taxon>
        <taxon>Acrocarpospora</taxon>
    </lineage>
</organism>
<dbReference type="Gene3D" id="3.30.1540.10">
    <property type="entry name" value="formyl-coa transferase, domain 3"/>
    <property type="match status" value="1"/>
</dbReference>
<keyword evidence="1 2" id="KW-0808">Transferase</keyword>
<dbReference type="InterPro" id="IPR023606">
    <property type="entry name" value="CoA-Trfase_III_dom_1_sf"/>
</dbReference>
<protein>
    <submittedName>
        <fullName evidence="2">CoA transferase</fullName>
    </submittedName>
</protein>
<dbReference type="PANTHER" id="PTHR48207">
    <property type="entry name" value="SUCCINATE--HYDROXYMETHYLGLUTARATE COA-TRANSFERASE"/>
    <property type="match status" value="1"/>
</dbReference>
<sequence length="404" mass="42092">MERPLAGVRILELATGIAGPYAGKLLADYGAEVIKAEPVEGDESRGRAPFLDSAPDGEWSALFLHLNANKRAVTVAAGTPGGQDLIRRLVSSADICLESFAPGALAGWGLGFEALREINPSLVLTSVTPFGQDGPYAGYRGSELVYAALGGMNATRGADRRPVAPGGNLSQYHAGCLAAAATMGALLAAEENGEGEHVDISIMAAEAASADSTMVFLTAHAYNGRTSSPPPASAGPQVTGLGPLPNGAFACADGTVTVSTVHQWVPRMLKVVDDPVLAEIFSDPARLAEPGTAAVVDDIVARWFRGRTKREAMLQAQALGWPVTAIQAPAELLDDPHFSSRGAVFQAEHPEAGRIAQLGPPIRLAGGWQLRRPAPRLGEHNDEVYGELGLGRTELAAYRAAGVI</sequence>
<dbReference type="GO" id="GO:0008410">
    <property type="term" value="F:CoA-transferase activity"/>
    <property type="evidence" value="ECO:0007669"/>
    <property type="project" value="TreeGrafter"/>
</dbReference>
<dbReference type="InterPro" id="IPR044855">
    <property type="entry name" value="CoA-Trfase_III_dom3_sf"/>
</dbReference>
<accession>A0A5M3WJI9</accession>
<dbReference type="Proteomes" id="UP000331127">
    <property type="component" value="Unassembled WGS sequence"/>
</dbReference>